<keyword evidence="2" id="KW-1185">Reference proteome</keyword>
<dbReference type="Proteomes" id="UP000185924">
    <property type="component" value="Unassembled WGS sequence"/>
</dbReference>
<dbReference type="EMBL" id="FTNM01000003">
    <property type="protein sequence ID" value="SIR15186.1"/>
    <property type="molecule type" value="Genomic_DNA"/>
</dbReference>
<accession>A0A1N6YKW7</accession>
<name>A0A1N6YKW7_9BACT</name>
<protein>
    <submittedName>
        <fullName evidence="1">Uncharacterized protein</fullName>
    </submittedName>
</protein>
<reference evidence="2" key="1">
    <citation type="submission" date="2017-01" db="EMBL/GenBank/DDBJ databases">
        <authorList>
            <person name="Varghese N."/>
            <person name="Submissions S."/>
        </authorList>
    </citation>
    <scope>NUCLEOTIDE SEQUENCE [LARGE SCALE GENOMIC DNA]</scope>
    <source>
        <strain evidence="2">DM9</strain>
    </source>
</reference>
<sequence length="117" mass="13625">MEAARLDFQQLRIKHILYKSKVRSFLYGGTFDASFFSSAGPIDIWFSTVGKIRYAQEPEILQLIRLHQQMNEIALNLYKLYSKGLIEQAHDGLKEVDFRSDQFIQILSGLDERLQKV</sequence>
<proteinExistence type="predicted"/>
<evidence type="ECO:0000313" key="1">
    <source>
        <dbReference type="EMBL" id="SIR15186.1"/>
    </source>
</evidence>
<evidence type="ECO:0000313" key="2">
    <source>
        <dbReference type="Proteomes" id="UP000185924"/>
    </source>
</evidence>
<organism evidence="1 2">
    <name type="scientific">Pontibacter lucknowensis</name>
    <dbReference type="NCBI Taxonomy" id="1077936"/>
    <lineage>
        <taxon>Bacteria</taxon>
        <taxon>Pseudomonadati</taxon>
        <taxon>Bacteroidota</taxon>
        <taxon>Cytophagia</taxon>
        <taxon>Cytophagales</taxon>
        <taxon>Hymenobacteraceae</taxon>
        <taxon>Pontibacter</taxon>
    </lineage>
</organism>
<dbReference type="AlphaFoldDB" id="A0A1N6YKW7"/>
<gene>
    <name evidence="1" type="ORF">SAMN05421545_2559</name>
</gene>
<dbReference type="STRING" id="1077936.SAMN05421545_2559"/>